<protein>
    <recommendedName>
        <fullName evidence="2">DUF7745 domain-containing protein</fullName>
    </recommendedName>
</protein>
<organism evidence="3 4">
    <name type="scientific">Pisum sativum</name>
    <name type="common">Garden pea</name>
    <name type="synonym">Lathyrus oleraceus</name>
    <dbReference type="NCBI Taxonomy" id="3888"/>
    <lineage>
        <taxon>Eukaryota</taxon>
        <taxon>Viridiplantae</taxon>
        <taxon>Streptophyta</taxon>
        <taxon>Embryophyta</taxon>
        <taxon>Tracheophyta</taxon>
        <taxon>Spermatophyta</taxon>
        <taxon>Magnoliopsida</taxon>
        <taxon>eudicotyledons</taxon>
        <taxon>Gunneridae</taxon>
        <taxon>Pentapetalae</taxon>
        <taxon>rosids</taxon>
        <taxon>fabids</taxon>
        <taxon>Fabales</taxon>
        <taxon>Fabaceae</taxon>
        <taxon>Papilionoideae</taxon>
        <taxon>50 kb inversion clade</taxon>
        <taxon>NPAAA clade</taxon>
        <taxon>Hologalegina</taxon>
        <taxon>IRL clade</taxon>
        <taxon>Fabeae</taxon>
        <taxon>Lathyrus</taxon>
    </lineage>
</organism>
<name>A0A9D4YJE8_PEA</name>
<proteinExistence type="predicted"/>
<dbReference type="AlphaFoldDB" id="A0A9D4YJE8"/>
<evidence type="ECO:0000313" key="3">
    <source>
        <dbReference type="EMBL" id="KAI5440638.1"/>
    </source>
</evidence>
<dbReference type="PANTHER" id="PTHR48154:SF1">
    <property type="entry name" value="PROTEIN, PUTATIVE-RELATED"/>
    <property type="match status" value="1"/>
</dbReference>
<feature type="domain" description="DUF7745" evidence="2">
    <location>
        <begin position="28"/>
        <end position="137"/>
    </location>
</feature>
<evidence type="ECO:0000259" key="2">
    <source>
        <dbReference type="Pfam" id="PF24924"/>
    </source>
</evidence>
<dbReference type="PANTHER" id="PTHR48154">
    <property type="entry name" value="PROTEIN, PUTATIVE-RELATED"/>
    <property type="match status" value="1"/>
</dbReference>
<accession>A0A9D4YJE8</accession>
<sequence length="200" mass="22875">MSRTLSKIEYNKRKTLQIKVRESKTDDLRNYVVSLSKNRRKSLNYKYGRILYHLSVLVQKESLTALAQFFDPTLRCFQFQDFQLAPAPEEFKKILETLKPTKGPFKMIWYHPTVEEMAYHLNIHDNDLQVNLRICGDFKSGRVLSPEQPLKENTPGSSKGKEVVGSGEGPSKKGVPQEEAEELLKLKNTPGSSKGKVTFL</sequence>
<evidence type="ECO:0000256" key="1">
    <source>
        <dbReference type="SAM" id="MobiDB-lite"/>
    </source>
</evidence>
<dbReference type="Proteomes" id="UP001058974">
    <property type="component" value="Chromosome 1"/>
</dbReference>
<reference evidence="3 4" key="1">
    <citation type="journal article" date="2022" name="Nat. Genet.">
        <title>Improved pea reference genome and pan-genome highlight genomic features and evolutionary characteristics.</title>
        <authorList>
            <person name="Yang T."/>
            <person name="Liu R."/>
            <person name="Luo Y."/>
            <person name="Hu S."/>
            <person name="Wang D."/>
            <person name="Wang C."/>
            <person name="Pandey M.K."/>
            <person name="Ge S."/>
            <person name="Xu Q."/>
            <person name="Li N."/>
            <person name="Li G."/>
            <person name="Huang Y."/>
            <person name="Saxena R.K."/>
            <person name="Ji Y."/>
            <person name="Li M."/>
            <person name="Yan X."/>
            <person name="He Y."/>
            <person name="Liu Y."/>
            <person name="Wang X."/>
            <person name="Xiang C."/>
            <person name="Varshney R.K."/>
            <person name="Ding H."/>
            <person name="Gao S."/>
            <person name="Zong X."/>
        </authorList>
    </citation>
    <scope>NUCLEOTIDE SEQUENCE [LARGE SCALE GENOMIC DNA]</scope>
    <source>
        <strain evidence="3 4">cv. Zhongwan 6</strain>
    </source>
</reference>
<evidence type="ECO:0000313" key="4">
    <source>
        <dbReference type="Proteomes" id="UP001058974"/>
    </source>
</evidence>
<feature type="region of interest" description="Disordered" evidence="1">
    <location>
        <begin position="145"/>
        <end position="200"/>
    </location>
</feature>
<comment type="caution">
    <text evidence="3">The sequence shown here is derived from an EMBL/GenBank/DDBJ whole genome shotgun (WGS) entry which is preliminary data.</text>
</comment>
<dbReference type="Gramene" id="Psat01G0020700-T1">
    <property type="protein sequence ID" value="KAI5440638.1"/>
    <property type="gene ID" value="KIW84_010207"/>
</dbReference>
<keyword evidence="4" id="KW-1185">Reference proteome</keyword>
<dbReference type="EMBL" id="JAMSHJ010000001">
    <property type="protein sequence ID" value="KAI5440638.1"/>
    <property type="molecule type" value="Genomic_DNA"/>
</dbReference>
<dbReference type="Pfam" id="PF24924">
    <property type="entry name" value="DUF7745"/>
    <property type="match status" value="1"/>
</dbReference>
<gene>
    <name evidence="3" type="ORF">KIW84_010207</name>
</gene>
<dbReference type="InterPro" id="IPR056647">
    <property type="entry name" value="DUF7745"/>
</dbReference>